<dbReference type="EMBL" id="BRPJ01000009">
    <property type="protein sequence ID" value="GLB28625.1"/>
    <property type="molecule type" value="Genomic_DNA"/>
</dbReference>
<evidence type="ECO:0000313" key="1">
    <source>
        <dbReference type="EMBL" id="GLB28625.1"/>
    </source>
</evidence>
<gene>
    <name evidence="1" type="ORF">LAD12857_05480</name>
</gene>
<comment type="caution">
    <text evidence="1">The sequence shown here is derived from an EMBL/GenBank/DDBJ whole genome shotgun (WGS) entry which is preliminary data.</text>
</comment>
<protein>
    <submittedName>
        <fullName evidence="1">Uncharacterized protein</fullName>
    </submittedName>
</protein>
<accession>A0ABQ5M270</accession>
<reference evidence="1 2" key="1">
    <citation type="journal article" date="2024" name="Int. J. Syst. Evol. Microbiol.">
        <title>Lacrimispora brassicae sp. nov. isolated from fermented cabbage, and proposal of Clostridium indicum Gundawar et al. 2019 and Clostridium methoxybenzovorans Mechichi et al. 1999 as heterotypic synonyms of Lacrimispora amygdalina (Parshina et al. 2003) Haas and Blanchard 2020 and Lacrimispora indolis (McClung and McCoy 1957) Haas and Blanchard 2020, respectively.</title>
        <authorList>
            <person name="Kobayashi H."/>
            <person name="Tanizawa Y."/>
            <person name="Sakamoto M."/>
            <person name="Ohkuma M."/>
            <person name="Tohno M."/>
        </authorList>
    </citation>
    <scope>NUCLEOTIDE SEQUENCE [LARGE SCALE GENOMIC DNA]</scope>
    <source>
        <strain evidence="1 2">DSM 12857</strain>
    </source>
</reference>
<sequence>MPPSYVFRTFNNQIHQLYSMWRIRHIPWNKFNKWDSPTIWGEGIFPPHDIGKQFTYDSAIMRSLTISQFCEIVGFTQFCD</sequence>
<name>A0ABQ5M270_9FIRM</name>
<organism evidence="1 2">
    <name type="scientific">Lacrimispora amygdalina</name>
    <dbReference type="NCBI Taxonomy" id="253257"/>
    <lineage>
        <taxon>Bacteria</taxon>
        <taxon>Bacillati</taxon>
        <taxon>Bacillota</taxon>
        <taxon>Clostridia</taxon>
        <taxon>Lachnospirales</taxon>
        <taxon>Lachnospiraceae</taxon>
        <taxon>Lacrimispora</taxon>
    </lineage>
</organism>
<dbReference type="Proteomes" id="UP001419084">
    <property type="component" value="Unassembled WGS sequence"/>
</dbReference>
<evidence type="ECO:0000313" key="2">
    <source>
        <dbReference type="Proteomes" id="UP001419084"/>
    </source>
</evidence>
<keyword evidence="2" id="KW-1185">Reference proteome</keyword>
<proteinExistence type="predicted"/>